<feature type="non-terminal residue" evidence="1">
    <location>
        <position position="1"/>
    </location>
</feature>
<keyword evidence="1" id="KW-0808">Transferase</keyword>
<accession>A0A146K580</accession>
<organism evidence="1">
    <name type="scientific">Trepomonas sp. PC1</name>
    <dbReference type="NCBI Taxonomy" id="1076344"/>
    <lineage>
        <taxon>Eukaryota</taxon>
        <taxon>Metamonada</taxon>
        <taxon>Diplomonadida</taxon>
        <taxon>Hexamitidae</taxon>
        <taxon>Hexamitinae</taxon>
        <taxon>Trepomonas</taxon>
    </lineage>
</organism>
<name>A0A146K580_9EUKA</name>
<protein>
    <submittedName>
        <fullName evidence="1">CMGC family protein kinase</fullName>
    </submittedName>
</protein>
<dbReference type="Gene3D" id="1.10.510.10">
    <property type="entry name" value="Transferase(Phosphotransferase) domain 1"/>
    <property type="match status" value="1"/>
</dbReference>
<dbReference type="SUPFAM" id="SSF56112">
    <property type="entry name" value="Protein kinase-like (PK-like)"/>
    <property type="match status" value="1"/>
</dbReference>
<evidence type="ECO:0000313" key="1">
    <source>
        <dbReference type="EMBL" id="JAP90721.1"/>
    </source>
</evidence>
<reference evidence="1" key="1">
    <citation type="submission" date="2015-07" db="EMBL/GenBank/DDBJ databases">
        <title>Adaptation to a free-living lifestyle via gene acquisitions in the diplomonad Trepomonas sp. PC1.</title>
        <authorList>
            <person name="Xu F."/>
            <person name="Jerlstrom-Hultqvist J."/>
            <person name="Kolisko M."/>
            <person name="Simpson A.G.B."/>
            <person name="Roger A.J."/>
            <person name="Svard S.G."/>
            <person name="Andersson J.O."/>
        </authorList>
    </citation>
    <scope>NUCLEOTIDE SEQUENCE</scope>
    <source>
        <strain evidence="1">PC1</strain>
    </source>
</reference>
<dbReference type="InterPro" id="IPR011009">
    <property type="entry name" value="Kinase-like_dom_sf"/>
</dbReference>
<proteinExistence type="predicted"/>
<gene>
    <name evidence="1" type="ORF">TPC1_17890</name>
</gene>
<dbReference type="AlphaFoldDB" id="A0A146K580"/>
<dbReference type="GO" id="GO:0016301">
    <property type="term" value="F:kinase activity"/>
    <property type="evidence" value="ECO:0007669"/>
    <property type="project" value="UniProtKB-KW"/>
</dbReference>
<dbReference type="EMBL" id="GDID01005885">
    <property type="protein sequence ID" value="JAP90721.1"/>
    <property type="molecule type" value="Transcribed_RNA"/>
</dbReference>
<sequence length="280" mass="32382">QLQFYEQQFIHKLNQVRKTFSVEYKVYHELINKDYICKMHHSINIGPFNVLVFQNCGTDLFELTKKRKLKIDNFIICNMLSSVIDFNKQGWFHGDIKANNFLFGGKGVKLIDFGNSMQFQKMFKNIQSPQPQINLLPNFTPMQLFIVSPRSKFYTQVALKIDQTCAILGVSFLHNFFGNFECDETDCSRKAAFYIARQIKIFGASIVERFLEKIAEEGDVFGFGNEKNESWDVFGFQKLGPNQLVSEALGQQQHIKIFSVEDMLNVANDEGKMLILQLHS</sequence>
<keyword evidence="1" id="KW-0418">Kinase</keyword>